<evidence type="ECO:0000256" key="3">
    <source>
        <dbReference type="ARBA" id="ARBA00022692"/>
    </source>
</evidence>
<feature type="transmembrane region" description="Helical" evidence="6">
    <location>
        <begin position="27"/>
        <end position="49"/>
    </location>
</feature>
<dbReference type="Proteomes" id="UP000076449">
    <property type="component" value="Chromosome III"/>
</dbReference>
<feature type="transmembrane region" description="Helical" evidence="6">
    <location>
        <begin position="282"/>
        <end position="305"/>
    </location>
</feature>
<protein>
    <submittedName>
        <fullName evidence="7">Choline transport protein</fullName>
    </submittedName>
</protein>
<gene>
    <name evidence="7" type="ORF">EN45_085630</name>
</gene>
<feature type="transmembrane region" description="Helical" evidence="6">
    <location>
        <begin position="61"/>
        <end position="85"/>
    </location>
</feature>
<feature type="transmembrane region" description="Helical" evidence="6">
    <location>
        <begin position="106"/>
        <end position="138"/>
    </location>
</feature>
<feature type="transmembrane region" description="Helical" evidence="6">
    <location>
        <begin position="336"/>
        <end position="354"/>
    </location>
</feature>
<feature type="transmembrane region" description="Helical" evidence="6">
    <location>
        <begin position="360"/>
        <end position="384"/>
    </location>
</feature>
<sequence length="504" mass="55791">MYEHIDADDLELEAQGYAPAMPRRFSLLSLFSLGFALTATWNGFGSAIGTSLAESSSSGTIWTLVIAALMNLVVSLGMAELVSAFPNSGAQYYWSFKVASPEWAPFASYMSACISTCGWWLGLASVCNFVAATMLAILQICVKEYTPSPLHQWFGYVAVLWLAVLLNIYAARSLPALNQYLLYFSVSTLLVTILVILVCAAPNYQSSVWVFTDTTNLNRSYDKSFLFVLCLLNNTYGFMGTDAGAHLAEEIPSPSINAPKVMHGPLRLHVFEIYLQATGSDFATVLLLAAFAICLFGCAVANITGSSRQIWAASRDNCYPLSTWLAEIHPKHQMPMNAACLTAIFTTLYGVIFLRSTTAFASMVSANIVFMMTSYVIPQGIALWRGRSSVLPRRHFDLGRWGSFVNVTSCVWVCFLDIVACFPIIRPITSTNMNWVSVVIFITTAYMVLAWYLWQRHVFTGPRLGTQFIQKYRSQVAGLPHKYTSYSMVDQPSNEPIDKDGKVD</sequence>
<evidence type="ECO:0000256" key="4">
    <source>
        <dbReference type="ARBA" id="ARBA00022989"/>
    </source>
</evidence>
<keyword evidence="3 6" id="KW-0812">Transmembrane</keyword>
<dbReference type="Gene3D" id="1.20.1740.10">
    <property type="entry name" value="Amino acid/polyamine transporter I"/>
    <property type="match status" value="2"/>
</dbReference>
<evidence type="ECO:0000256" key="5">
    <source>
        <dbReference type="ARBA" id="ARBA00023136"/>
    </source>
</evidence>
<evidence type="ECO:0000256" key="2">
    <source>
        <dbReference type="ARBA" id="ARBA00022448"/>
    </source>
</evidence>
<reference evidence="7" key="1">
    <citation type="journal article" date="2014" name="Genome Announc.">
        <title>Complete sequencing and chromosome-scale genome assembly of the industrial progenitor strain P2niaD18 from the penicillin producer Penicillium chrysogenum.</title>
        <authorList>
            <person name="Specht T."/>
            <person name="Dahlmann T.A."/>
            <person name="Zadra I."/>
            <person name="Kurnsteiner H."/>
            <person name="Kuck U."/>
        </authorList>
    </citation>
    <scope>NUCLEOTIDE SEQUENCE [LARGE SCALE GENOMIC DNA]</scope>
    <source>
        <strain evidence="7">P2niaD18</strain>
    </source>
</reference>
<dbReference type="InterPro" id="IPR002293">
    <property type="entry name" value="AA/rel_permease1"/>
</dbReference>
<dbReference type="EMBL" id="CM002800">
    <property type="protein sequence ID" value="KZN84425.1"/>
    <property type="molecule type" value="Genomic_DNA"/>
</dbReference>
<organism evidence="7">
    <name type="scientific">Penicillium chrysogenum</name>
    <name type="common">Penicillium notatum</name>
    <dbReference type="NCBI Taxonomy" id="5076"/>
    <lineage>
        <taxon>Eukaryota</taxon>
        <taxon>Fungi</taxon>
        <taxon>Dikarya</taxon>
        <taxon>Ascomycota</taxon>
        <taxon>Pezizomycotina</taxon>
        <taxon>Eurotiomycetes</taxon>
        <taxon>Eurotiomycetidae</taxon>
        <taxon>Eurotiales</taxon>
        <taxon>Aspergillaceae</taxon>
        <taxon>Penicillium</taxon>
        <taxon>Penicillium chrysogenum species complex</taxon>
    </lineage>
</organism>
<dbReference type="PIRSF" id="PIRSF006060">
    <property type="entry name" value="AA_transporter"/>
    <property type="match status" value="1"/>
</dbReference>
<dbReference type="PANTHER" id="PTHR45649:SF11">
    <property type="entry name" value="TRANSPORTER, PUTATIVE (EUROFUNG)-RELATED"/>
    <property type="match status" value="1"/>
</dbReference>
<evidence type="ECO:0000256" key="6">
    <source>
        <dbReference type="SAM" id="Phobius"/>
    </source>
</evidence>
<evidence type="ECO:0000256" key="1">
    <source>
        <dbReference type="ARBA" id="ARBA00004141"/>
    </source>
</evidence>
<dbReference type="GO" id="GO:0016020">
    <property type="term" value="C:membrane"/>
    <property type="evidence" value="ECO:0007669"/>
    <property type="project" value="UniProtKB-SubCell"/>
</dbReference>
<keyword evidence="2" id="KW-0813">Transport</keyword>
<keyword evidence="5 6" id="KW-0472">Membrane</keyword>
<feature type="transmembrane region" description="Helical" evidence="6">
    <location>
        <begin position="150"/>
        <end position="169"/>
    </location>
</feature>
<name>A0A167Q7I4_PENCH</name>
<feature type="transmembrane region" description="Helical" evidence="6">
    <location>
        <begin position="404"/>
        <end position="429"/>
    </location>
</feature>
<comment type="subcellular location">
    <subcellularLocation>
        <location evidence="1">Membrane</location>
        <topology evidence="1">Multi-pass membrane protein</topology>
    </subcellularLocation>
</comment>
<accession>A0A167Q7I4</accession>
<feature type="transmembrane region" description="Helical" evidence="6">
    <location>
        <begin position="181"/>
        <end position="204"/>
    </location>
</feature>
<dbReference type="Pfam" id="PF13520">
    <property type="entry name" value="AA_permease_2"/>
    <property type="match status" value="2"/>
</dbReference>
<dbReference type="GO" id="GO:0022857">
    <property type="term" value="F:transmembrane transporter activity"/>
    <property type="evidence" value="ECO:0007669"/>
    <property type="project" value="InterPro"/>
</dbReference>
<evidence type="ECO:0000313" key="7">
    <source>
        <dbReference type="EMBL" id="KZN84425.1"/>
    </source>
</evidence>
<feature type="transmembrane region" description="Helical" evidence="6">
    <location>
        <begin position="435"/>
        <end position="454"/>
    </location>
</feature>
<dbReference type="AlphaFoldDB" id="A0A167Q7I4"/>
<dbReference type="PANTHER" id="PTHR45649">
    <property type="entry name" value="AMINO-ACID PERMEASE BAT1"/>
    <property type="match status" value="1"/>
</dbReference>
<proteinExistence type="predicted"/>
<keyword evidence="4 6" id="KW-1133">Transmembrane helix</keyword>